<sequence>MSLRRRLLLYLLICAPVVWLLALAGSFFQARTEVNELYDTELIRFTRQVQLTLIGVNARGGAGPMPDSPVRGHADLDSLAIVVWDRDGQVVLADREGAQLPLRPDGAGFIDLDIHQEPWRAYYLQSADGRWLVAAGQSLHERDELVYGLIGTQLLPWLVMLPILLVAMGWAVREALAPMRALSDELARRGADELQPLPAGDAPVELRPLLEAMNGLFDRITATLARERRFTADAAHELRTPLAVLSAQWDRLHGAREDAERDQAMRALRAGIDRMARLVDQLLRLSRLEAAQGLPRTGELDWPDIARQAMSEVLPLAERRQIQLDCLWPEPPQGPPDWVGDSQLMAVLLRNLLDNAIRYAPEGSTVSLGFEVDRLRVDNAGSALSKELLARLGERFHRPEGQTESGSGLGVSIARRIAELHGLTLNYGACADGTGVEVVLARAGCGEGRDGP</sequence>
<organism evidence="15 16">
    <name type="scientific">Hylemonella gracilis</name>
    <dbReference type="NCBI Taxonomy" id="80880"/>
    <lineage>
        <taxon>Bacteria</taxon>
        <taxon>Pseudomonadati</taxon>
        <taxon>Pseudomonadota</taxon>
        <taxon>Betaproteobacteria</taxon>
        <taxon>Burkholderiales</taxon>
        <taxon>Comamonadaceae</taxon>
        <taxon>Hylemonella</taxon>
    </lineage>
</organism>
<keyword evidence="8 15" id="KW-0418">Kinase</keyword>
<dbReference type="GO" id="GO:0005886">
    <property type="term" value="C:plasma membrane"/>
    <property type="evidence" value="ECO:0007669"/>
    <property type="project" value="TreeGrafter"/>
</dbReference>
<dbReference type="InterPro" id="IPR013727">
    <property type="entry name" value="2CSK_N"/>
</dbReference>
<evidence type="ECO:0000313" key="16">
    <source>
        <dbReference type="Proteomes" id="UP000292939"/>
    </source>
</evidence>
<dbReference type="InterPro" id="IPR036890">
    <property type="entry name" value="HATPase_C_sf"/>
</dbReference>
<dbReference type="InterPro" id="IPR005467">
    <property type="entry name" value="His_kinase_dom"/>
</dbReference>
<dbReference type="PROSITE" id="PS50885">
    <property type="entry name" value="HAMP"/>
    <property type="match status" value="1"/>
</dbReference>
<dbReference type="EMBL" id="CP031395">
    <property type="protein sequence ID" value="QBK04671.1"/>
    <property type="molecule type" value="Genomic_DNA"/>
</dbReference>
<dbReference type="GO" id="GO:0000155">
    <property type="term" value="F:phosphorelay sensor kinase activity"/>
    <property type="evidence" value="ECO:0007669"/>
    <property type="project" value="InterPro"/>
</dbReference>
<dbReference type="SUPFAM" id="SSF55874">
    <property type="entry name" value="ATPase domain of HSP90 chaperone/DNA topoisomerase II/histidine kinase"/>
    <property type="match status" value="1"/>
</dbReference>
<protein>
    <recommendedName>
        <fullName evidence="3">histidine kinase</fullName>
        <ecNumber evidence="3">2.7.13.3</ecNumber>
    </recommendedName>
</protein>
<dbReference type="PANTHER" id="PTHR45436:SF14">
    <property type="entry name" value="SENSOR PROTEIN QSEC"/>
    <property type="match status" value="1"/>
</dbReference>
<dbReference type="InterPro" id="IPR003594">
    <property type="entry name" value="HATPase_dom"/>
</dbReference>
<dbReference type="Gene3D" id="3.30.565.10">
    <property type="entry name" value="Histidine kinase-like ATPase, C-terminal domain"/>
    <property type="match status" value="1"/>
</dbReference>
<keyword evidence="6 12" id="KW-0812">Transmembrane</keyword>
<dbReference type="OrthoDB" id="8554694at2"/>
<keyword evidence="7" id="KW-0547">Nucleotide-binding</keyword>
<dbReference type="Gene3D" id="1.10.287.130">
    <property type="match status" value="1"/>
</dbReference>
<keyword evidence="12" id="KW-0472">Membrane</keyword>
<dbReference type="PROSITE" id="PS50109">
    <property type="entry name" value="HIS_KIN"/>
    <property type="match status" value="1"/>
</dbReference>
<evidence type="ECO:0000256" key="5">
    <source>
        <dbReference type="ARBA" id="ARBA00022679"/>
    </source>
</evidence>
<accession>A0A4P6UMC6</accession>
<evidence type="ECO:0000256" key="3">
    <source>
        <dbReference type="ARBA" id="ARBA00012438"/>
    </source>
</evidence>
<evidence type="ECO:0000256" key="1">
    <source>
        <dbReference type="ARBA" id="ARBA00000085"/>
    </source>
</evidence>
<dbReference type="Proteomes" id="UP000292939">
    <property type="component" value="Chromosome"/>
</dbReference>
<evidence type="ECO:0000256" key="7">
    <source>
        <dbReference type="ARBA" id="ARBA00022741"/>
    </source>
</evidence>
<comment type="catalytic activity">
    <reaction evidence="1">
        <text>ATP + protein L-histidine = ADP + protein N-phospho-L-histidine.</text>
        <dbReference type="EC" id="2.7.13.3"/>
    </reaction>
</comment>
<dbReference type="InterPro" id="IPR003661">
    <property type="entry name" value="HisK_dim/P_dom"/>
</dbReference>
<dbReference type="SMART" id="SM00387">
    <property type="entry name" value="HATPase_c"/>
    <property type="match status" value="1"/>
</dbReference>
<dbReference type="Gene3D" id="1.20.5.1040">
    <property type="entry name" value="Sensor protein qsec"/>
    <property type="match status" value="2"/>
</dbReference>
<evidence type="ECO:0000259" key="13">
    <source>
        <dbReference type="PROSITE" id="PS50109"/>
    </source>
</evidence>
<evidence type="ECO:0000256" key="9">
    <source>
        <dbReference type="ARBA" id="ARBA00022840"/>
    </source>
</evidence>
<dbReference type="AlphaFoldDB" id="A0A4P6UMC6"/>
<evidence type="ECO:0000256" key="10">
    <source>
        <dbReference type="ARBA" id="ARBA00022989"/>
    </source>
</evidence>
<keyword evidence="9" id="KW-0067">ATP-binding</keyword>
<comment type="subcellular location">
    <subcellularLocation>
        <location evidence="2">Membrane</location>
        <topology evidence="2">Multi-pass membrane protein</topology>
    </subcellularLocation>
</comment>
<dbReference type="InterPro" id="IPR003660">
    <property type="entry name" value="HAMP_dom"/>
</dbReference>
<dbReference type="InterPro" id="IPR050428">
    <property type="entry name" value="TCS_sensor_his_kinase"/>
</dbReference>
<gene>
    <name evidence="15" type="ORF">DW355_07690</name>
</gene>
<dbReference type="EC" id="2.7.13.3" evidence="3"/>
<dbReference type="PANTHER" id="PTHR45436">
    <property type="entry name" value="SENSOR HISTIDINE KINASE YKOH"/>
    <property type="match status" value="1"/>
</dbReference>
<keyword evidence="4" id="KW-0597">Phosphoprotein</keyword>
<evidence type="ECO:0000256" key="2">
    <source>
        <dbReference type="ARBA" id="ARBA00004141"/>
    </source>
</evidence>
<evidence type="ECO:0000256" key="12">
    <source>
        <dbReference type="SAM" id="Phobius"/>
    </source>
</evidence>
<name>A0A4P6UMC6_9BURK</name>
<feature type="domain" description="HAMP" evidence="14">
    <location>
        <begin position="173"/>
        <end position="225"/>
    </location>
</feature>
<keyword evidence="11" id="KW-0902">Two-component regulatory system</keyword>
<evidence type="ECO:0000259" key="14">
    <source>
        <dbReference type="PROSITE" id="PS50885"/>
    </source>
</evidence>
<feature type="domain" description="Histidine kinase" evidence="13">
    <location>
        <begin position="233"/>
        <end position="444"/>
    </location>
</feature>
<dbReference type="SMART" id="SM00388">
    <property type="entry name" value="HisKA"/>
    <property type="match status" value="1"/>
</dbReference>
<dbReference type="SUPFAM" id="SSF47384">
    <property type="entry name" value="Homodimeric domain of signal transducing histidine kinase"/>
    <property type="match status" value="1"/>
</dbReference>
<evidence type="ECO:0000256" key="6">
    <source>
        <dbReference type="ARBA" id="ARBA00022692"/>
    </source>
</evidence>
<keyword evidence="10 12" id="KW-1133">Transmembrane helix</keyword>
<dbReference type="GO" id="GO:0005524">
    <property type="term" value="F:ATP binding"/>
    <property type="evidence" value="ECO:0007669"/>
    <property type="project" value="UniProtKB-KW"/>
</dbReference>
<dbReference type="Pfam" id="PF00512">
    <property type="entry name" value="HisKA"/>
    <property type="match status" value="1"/>
</dbReference>
<dbReference type="CDD" id="cd00082">
    <property type="entry name" value="HisKA"/>
    <property type="match status" value="1"/>
</dbReference>
<dbReference type="RefSeq" id="WP_131278989.1">
    <property type="nucleotide sequence ID" value="NZ_CP031395.1"/>
</dbReference>
<keyword evidence="5" id="KW-0808">Transferase</keyword>
<dbReference type="Pfam" id="PF08521">
    <property type="entry name" value="2CSK_N"/>
    <property type="match status" value="1"/>
</dbReference>
<feature type="transmembrane region" description="Helical" evidence="12">
    <location>
        <begin position="7"/>
        <end position="28"/>
    </location>
</feature>
<evidence type="ECO:0000256" key="8">
    <source>
        <dbReference type="ARBA" id="ARBA00022777"/>
    </source>
</evidence>
<reference evidence="15 16" key="1">
    <citation type="submission" date="2018-07" db="EMBL/GenBank/DDBJ databases">
        <title>Exploring interactions and the metabolic potential of the ultra-small soil bacteria Hylemonella gracilis.</title>
        <authorList>
            <person name="Tyc O."/>
            <person name="Kulkarni P."/>
            <person name="Gawehns F."/>
            <person name="Hundscheid M."/>
            <person name="Zweers H."/>
            <person name="Garbeva P."/>
        </authorList>
    </citation>
    <scope>NUCLEOTIDE SEQUENCE [LARGE SCALE GENOMIC DNA]</scope>
    <source>
        <strain evidence="15 16">NS1</strain>
    </source>
</reference>
<evidence type="ECO:0000313" key="15">
    <source>
        <dbReference type="EMBL" id="QBK04671.1"/>
    </source>
</evidence>
<dbReference type="Pfam" id="PF02518">
    <property type="entry name" value="HATPase_c"/>
    <property type="match status" value="1"/>
</dbReference>
<evidence type="ECO:0000256" key="4">
    <source>
        <dbReference type="ARBA" id="ARBA00022553"/>
    </source>
</evidence>
<dbReference type="KEGG" id="hgr:DW355_07690"/>
<evidence type="ECO:0000256" key="11">
    <source>
        <dbReference type="ARBA" id="ARBA00023012"/>
    </source>
</evidence>
<proteinExistence type="predicted"/>
<dbReference type="InterPro" id="IPR036097">
    <property type="entry name" value="HisK_dim/P_sf"/>
</dbReference>